<evidence type="ECO:0000313" key="8">
    <source>
        <dbReference type="Proteomes" id="UP000215914"/>
    </source>
</evidence>
<evidence type="ECO:0000256" key="1">
    <source>
        <dbReference type="ARBA" id="ARBA00004123"/>
    </source>
</evidence>
<dbReference type="InParanoid" id="A0A251V888"/>
<dbReference type="FunCoup" id="A0A251V888">
    <property type="interactions" value="143"/>
</dbReference>
<dbReference type="GO" id="GO:0003677">
    <property type="term" value="F:DNA binding"/>
    <property type="evidence" value="ECO:0007669"/>
    <property type="project" value="UniProtKB-KW"/>
</dbReference>
<dbReference type="InterPro" id="IPR045865">
    <property type="entry name" value="ACT-like_dom_sf"/>
</dbReference>
<dbReference type="EMBL" id="MNCJ02000318">
    <property type="protein sequence ID" value="KAF5814052.1"/>
    <property type="molecule type" value="Genomic_DNA"/>
</dbReference>
<dbReference type="STRING" id="4232.A0A251V888"/>
<dbReference type="InterPro" id="IPR054502">
    <property type="entry name" value="bHLH-TF_ACT-like_plant"/>
</dbReference>
<dbReference type="Gene3D" id="4.10.280.10">
    <property type="entry name" value="Helix-loop-helix DNA-binding domain"/>
    <property type="match status" value="1"/>
</dbReference>
<dbReference type="Proteomes" id="UP000215914">
    <property type="component" value="Chromosome 3"/>
</dbReference>
<dbReference type="Gramene" id="mRNA:HanXRQr2_Chr03g0106151">
    <property type="protein sequence ID" value="mRNA:HanXRQr2_Chr03g0106151"/>
    <property type="gene ID" value="HanXRQr2_Chr03g0106151"/>
</dbReference>
<dbReference type="GO" id="GO:0009960">
    <property type="term" value="P:endosperm development"/>
    <property type="evidence" value="ECO:0007669"/>
    <property type="project" value="InterPro"/>
</dbReference>
<dbReference type="GO" id="GO:0005634">
    <property type="term" value="C:nucleus"/>
    <property type="evidence" value="ECO:0007669"/>
    <property type="project" value="UniProtKB-SubCell"/>
</dbReference>
<reference evidence="6 8" key="1">
    <citation type="journal article" date="2017" name="Nature">
        <title>The sunflower genome provides insights into oil metabolism, flowering and Asterid evolution.</title>
        <authorList>
            <person name="Badouin H."/>
            <person name="Gouzy J."/>
            <person name="Grassa C.J."/>
            <person name="Murat F."/>
            <person name="Staton S.E."/>
            <person name="Cottret L."/>
            <person name="Lelandais-Briere C."/>
            <person name="Owens G.L."/>
            <person name="Carrere S."/>
            <person name="Mayjonade B."/>
            <person name="Legrand L."/>
            <person name="Gill N."/>
            <person name="Kane N.C."/>
            <person name="Bowers J.E."/>
            <person name="Hubner S."/>
            <person name="Bellec A."/>
            <person name="Berard A."/>
            <person name="Berges H."/>
            <person name="Blanchet N."/>
            <person name="Boniface M.C."/>
            <person name="Brunel D."/>
            <person name="Catrice O."/>
            <person name="Chaidir N."/>
            <person name="Claudel C."/>
            <person name="Donnadieu C."/>
            <person name="Faraut T."/>
            <person name="Fievet G."/>
            <person name="Helmstetter N."/>
            <person name="King M."/>
            <person name="Knapp S.J."/>
            <person name="Lai Z."/>
            <person name="Le Paslier M.C."/>
            <person name="Lippi Y."/>
            <person name="Lorenzon L."/>
            <person name="Mandel J.R."/>
            <person name="Marage G."/>
            <person name="Marchand G."/>
            <person name="Marquand E."/>
            <person name="Bret-Mestries E."/>
            <person name="Morien E."/>
            <person name="Nambeesan S."/>
            <person name="Nguyen T."/>
            <person name="Pegot-Espagnet P."/>
            <person name="Pouilly N."/>
            <person name="Raftis F."/>
            <person name="Sallet E."/>
            <person name="Schiex T."/>
            <person name="Thomas J."/>
            <person name="Vandecasteele C."/>
            <person name="Vares D."/>
            <person name="Vear F."/>
            <person name="Vautrin S."/>
            <person name="Crespi M."/>
            <person name="Mangin B."/>
            <person name="Burke J.M."/>
            <person name="Salse J."/>
            <person name="Munos S."/>
            <person name="Vincourt P."/>
            <person name="Rieseberg L.H."/>
            <person name="Langlade N.B."/>
        </authorList>
    </citation>
    <scope>NUCLEOTIDE SEQUENCE [LARGE SCALE GENOMIC DNA]</scope>
    <source>
        <strain evidence="8">cv. SF193</strain>
        <tissue evidence="6">Leaves</tissue>
    </source>
</reference>
<evidence type="ECO:0000313" key="7">
    <source>
        <dbReference type="EMBL" id="OTG31366.1"/>
    </source>
</evidence>
<dbReference type="EMBL" id="CM007892">
    <property type="protein sequence ID" value="OTG31366.1"/>
    <property type="molecule type" value="Genomic_DNA"/>
</dbReference>
<dbReference type="CDD" id="cd11393">
    <property type="entry name" value="bHLH_AtbHLH_like"/>
    <property type="match status" value="1"/>
</dbReference>
<accession>A0A251V888</accession>
<name>A0A251V888_HELAN</name>
<gene>
    <name evidence="7" type="primary">RGE1</name>
    <name evidence="7" type="ORF">HannXRQ_Chr03g0074841</name>
    <name evidence="6" type="ORF">HanXRQr2_Chr03g0106151</name>
</gene>
<dbReference type="SUPFAM" id="SSF55021">
    <property type="entry name" value="ACT-like"/>
    <property type="match status" value="1"/>
</dbReference>
<dbReference type="Pfam" id="PF22754">
    <property type="entry name" value="bHLH-TF_ACT-like_plant"/>
    <property type="match status" value="1"/>
</dbReference>
<evidence type="ECO:0000256" key="3">
    <source>
        <dbReference type="ARBA" id="ARBA00023163"/>
    </source>
</evidence>
<dbReference type="SUPFAM" id="SSF47459">
    <property type="entry name" value="HLH, helix-loop-helix DNA-binding domain"/>
    <property type="match status" value="1"/>
</dbReference>
<dbReference type="SMART" id="SM00353">
    <property type="entry name" value="HLH"/>
    <property type="match status" value="1"/>
</dbReference>
<reference evidence="6" key="3">
    <citation type="submission" date="2020-06" db="EMBL/GenBank/DDBJ databases">
        <title>Helianthus annuus Genome sequencing and assembly Release 2.</title>
        <authorList>
            <person name="Gouzy J."/>
            <person name="Langlade N."/>
            <person name="Munos S."/>
        </authorList>
    </citation>
    <scope>NUCLEOTIDE SEQUENCE</scope>
    <source>
        <tissue evidence="6">Leaves</tissue>
    </source>
</reference>
<evidence type="ECO:0000259" key="5">
    <source>
        <dbReference type="PROSITE" id="PS50888"/>
    </source>
</evidence>
<dbReference type="PANTHER" id="PTHR46772">
    <property type="entry name" value="BHLH DOMAIN-CONTAINING PROTEIN"/>
    <property type="match status" value="1"/>
</dbReference>
<dbReference type="CDD" id="cd04873">
    <property type="entry name" value="ACT_UUR-ACR-like"/>
    <property type="match status" value="1"/>
</dbReference>
<dbReference type="PROSITE" id="PS50888">
    <property type="entry name" value="BHLH"/>
    <property type="match status" value="1"/>
</dbReference>
<evidence type="ECO:0000256" key="4">
    <source>
        <dbReference type="ARBA" id="ARBA00023242"/>
    </source>
</evidence>
<dbReference type="GO" id="GO:0003700">
    <property type="term" value="F:DNA-binding transcription factor activity"/>
    <property type="evidence" value="ECO:0007669"/>
    <property type="project" value="InterPro"/>
</dbReference>
<keyword evidence="3" id="KW-0804">Transcription</keyword>
<dbReference type="InterPro" id="IPR036638">
    <property type="entry name" value="HLH_DNA-bd_sf"/>
</dbReference>
<comment type="subcellular location">
    <subcellularLocation>
        <location evidence="1">Nucleus</location>
    </subcellularLocation>
</comment>
<sequence>MQHLFFFNTPLFPISLYISSLSIAYIESNMAEGVGQEGFFWNSYPWVMSGNSSGGGGGEERFSSDKNSLENLNQMKQHKMRDTMDGSSVRDQEVAATIVGGASKQNDDTLEIKKEIITEDTEVSLHNLKGKRKLAPSDHDLHIWTERERRKKMRNMFHQLHALMPQLPQKVDKAAIVDEAVDYIKTLQQTLQRLETKKVERLYSPSTKTTTGSTRESFLADQGSSIGKVLSSSSTSLISFPLSSTKIFQTWVSSKVTLNVCDIDAHISICAPRKPGLLTAICFVLEKHKLEIVSANISSDELKSLFMIHVRANTCDQAMEMSHYDDIYKQAASEITHWVNSK</sequence>
<dbReference type="InterPro" id="IPR011598">
    <property type="entry name" value="bHLH_dom"/>
</dbReference>
<dbReference type="InterPro" id="IPR044278">
    <property type="entry name" value="BHLH95-like"/>
</dbReference>
<dbReference type="Pfam" id="PF00010">
    <property type="entry name" value="HLH"/>
    <property type="match status" value="1"/>
</dbReference>
<keyword evidence="7" id="KW-0238">DNA-binding</keyword>
<dbReference type="PANTHER" id="PTHR46772:SF8">
    <property type="entry name" value="TRANSCRIPTION FACTOR BHLH95"/>
    <property type="match status" value="1"/>
</dbReference>
<evidence type="ECO:0000256" key="2">
    <source>
        <dbReference type="ARBA" id="ARBA00023015"/>
    </source>
</evidence>
<proteinExistence type="predicted"/>
<dbReference type="GO" id="GO:0046983">
    <property type="term" value="F:protein dimerization activity"/>
    <property type="evidence" value="ECO:0007669"/>
    <property type="project" value="InterPro"/>
</dbReference>
<reference evidence="7" key="2">
    <citation type="submission" date="2017-02" db="EMBL/GenBank/DDBJ databases">
        <title>Sunflower complete genome.</title>
        <authorList>
            <person name="Langlade N."/>
            <person name="Munos S."/>
        </authorList>
    </citation>
    <scope>NUCLEOTIDE SEQUENCE [LARGE SCALE GENOMIC DNA]</scope>
    <source>
        <tissue evidence="7">Leaves</tissue>
    </source>
</reference>
<keyword evidence="2" id="KW-0805">Transcription regulation</keyword>
<keyword evidence="4" id="KW-0539">Nucleus</keyword>
<keyword evidence="8" id="KW-1185">Reference proteome</keyword>
<protein>
    <submittedName>
        <fullName evidence="7">Putative basic helix-loop-helix (BHLH) DNA-binding superfamily protein</fullName>
    </submittedName>
    <submittedName>
        <fullName evidence="6">Transcription factor bHLH family</fullName>
    </submittedName>
</protein>
<feature type="domain" description="BHLH" evidence="5">
    <location>
        <begin position="137"/>
        <end position="187"/>
    </location>
</feature>
<evidence type="ECO:0000313" key="6">
    <source>
        <dbReference type="EMBL" id="KAF5814052.1"/>
    </source>
</evidence>
<dbReference type="InterPro" id="IPR045239">
    <property type="entry name" value="bHLH95_bHLH"/>
</dbReference>
<dbReference type="AlphaFoldDB" id="A0A251V888"/>
<organism evidence="7 8">
    <name type="scientific">Helianthus annuus</name>
    <name type="common">Common sunflower</name>
    <dbReference type="NCBI Taxonomy" id="4232"/>
    <lineage>
        <taxon>Eukaryota</taxon>
        <taxon>Viridiplantae</taxon>
        <taxon>Streptophyta</taxon>
        <taxon>Embryophyta</taxon>
        <taxon>Tracheophyta</taxon>
        <taxon>Spermatophyta</taxon>
        <taxon>Magnoliopsida</taxon>
        <taxon>eudicotyledons</taxon>
        <taxon>Gunneridae</taxon>
        <taxon>Pentapetalae</taxon>
        <taxon>asterids</taxon>
        <taxon>campanulids</taxon>
        <taxon>Asterales</taxon>
        <taxon>Asteraceae</taxon>
        <taxon>Asteroideae</taxon>
        <taxon>Heliantheae alliance</taxon>
        <taxon>Heliantheae</taxon>
        <taxon>Helianthus</taxon>
    </lineage>
</organism>